<feature type="transmembrane region" description="Helical" evidence="6">
    <location>
        <begin position="286"/>
        <end position="304"/>
    </location>
</feature>
<evidence type="ECO:0000256" key="5">
    <source>
        <dbReference type="SAM" id="MobiDB-lite"/>
    </source>
</evidence>
<name>A0A426U825_9CHLR</name>
<gene>
    <name evidence="8" type="ORF">EI684_03260</name>
</gene>
<proteinExistence type="predicted"/>
<dbReference type="InterPro" id="IPR011701">
    <property type="entry name" value="MFS"/>
</dbReference>
<dbReference type="AlphaFoldDB" id="A0A426U825"/>
<reference evidence="8 9" key="1">
    <citation type="submission" date="2018-12" db="EMBL/GenBank/DDBJ databases">
        <title>Genome Sequence of Candidatus Viridilinea halotolerans isolated from saline sulfide-rich spring.</title>
        <authorList>
            <person name="Grouzdev D.S."/>
            <person name="Burganskaya E.I."/>
            <person name="Krutkina M.S."/>
            <person name="Sukhacheva M.V."/>
            <person name="Gorlenko V.M."/>
        </authorList>
    </citation>
    <scope>NUCLEOTIDE SEQUENCE [LARGE SCALE GENOMIC DNA]</scope>
    <source>
        <strain evidence="8">Chok-6</strain>
    </source>
</reference>
<feature type="transmembrane region" description="Helical" evidence="6">
    <location>
        <begin position="316"/>
        <end position="337"/>
    </location>
</feature>
<keyword evidence="2 6" id="KW-0812">Transmembrane</keyword>
<feature type="compositionally biased region" description="Low complexity" evidence="5">
    <location>
        <begin position="37"/>
        <end position="52"/>
    </location>
</feature>
<dbReference type="PANTHER" id="PTHR23526">
    <property type="entry name" value="INTEGRAL MEMBRANE TRANSPORT PROTEIN-RELATED"/>
    <property type="match status" value="1"/>
</dbReference>
<dbReference type="InterPro" id="IPR020846">
    <property type="entry name" value="MFS_dom"/>
</dbReference>
<dbReference type="PANTHER" id="PTHR23526:SF2">
    <property type="entry name" value="MAJOR FACILITATOR SUPERFAMILY (MFS) PROFILE DOMAIN-CONTAINING PROTEIN"/>
    <property type="match status" value="1"/>
</dbReference>
<evidence type="ECO:0000313" key="9">
    <source>
        <dbReference type="Proteomes" id="UP000280307"/>
    </source>
</evidence>
<accession>A0A426U825</accession>
<evidence type="ECO:0000256" key="4">
    <source>
        <dbReference type="ARBA" id="ARBA00023136"/>
    </source>
</evidence>
<comment type="subcellular location">
    <subcellularLocation>
        <location evidence="1">Cell membrane</location>
        <topology evidence="1">Multi-pass membrane protein</topology>
    </subcellularLocation>
</comment>
<keyword evidence="4 6" id="KW-0472">Membrane</keyword>
<feature type="transmembrane region" description="Helical" evidence="6">
    <location>
        <begin position="101"/>
        <end position="123"/>
    </location>
</feature>
<dbReference type="SUPFAM" id="SSF103473">
    <property type="entry name" value="MFS general substrate transporter"/>
    <property type="match status" value="1"/>
</dbReference>
<evidence type="ECO:0000256" key="1">
    <source>
        <dbReference type="ARBA" id="ARBA00004651"/>
    </source>
</evidence>
<evidence type="ECO:0000259" key="7">
    <source>
        <dbReference type="PROSITE" id="PS50850"/>
    </source>
</evidence>
<evidence type="ECO:0000256" key="6">
    <source>
        <dbReference type="SAM" id="Phobius"/>
    </source>
</evidence>
<feature type="transmembrane region" description="Helical" evidence="6">
    <location>
        <begin position="71"/>
        <end position="95"/>
    </location>
</feature>
<feature type="transmembrane region" description="Helical" evidence="6">
    <location>
        <begin position="235"/>
        <end position="255"/>
    </location>
</feature>
<feature type="transmembrane region" description="Helical" evidence="6">
    <location>
        <begin position="447"/>
        <end position="469"/>
    </location>
</feature>
<protein>
    <submittedName>
        <fullName evidence="8">MFS transporter</fullName>
    </submittedName>
</protein>
<dbReference type="InterPro" id="IPR036259">
    <property type="entry name" value="MFS_trans_sf"/>
</dbReference>
<feature type="transmembrane region" description="Helical" evidence="6">
    <location>
        <begin position="410"/>
        <end position="435"/>
    </location>
</feature>
<dbReference type="Gene3D" id="1.20.1250.20">
    <property type="entry name" value="MFS general substrate transporter like domains"/>
    <property type="match status" value="2"/>
</dbReference>
<feature type="transmembrane region" description="Helical" evidence="6">
    <location>
        <begin position="206"/>
        <end position="223"/>
    </location>
</feature>
<dbReference type="GO" id="GO:0005886">
    <property type="term" value="C:plasma membrane"/>
    <property type="evidence" value="ECO:0007669"/>
    <property type="project" value="UniProtKB-SubCell"/>
</dbReference>
<organism evidence="8 9">
    <name type="scientific">Candidatus Viridilinea halotolerans</name>
    <dbReference type="NCBI Taxonomy" id="2491704"/>
    <lineage>
        <taxon>Bacteria</taxon>
        <taxon>Bacillati</taxon>
        <taxon>Chloroflexota</taxon>
        <taxon>Chloroflexia</taxon>
        <taxon>Chloroflexales</taxon>
        <taxon>Chloroflexineae</taxon>
        <taxon>Oscillochloridaceae</taxon>
        <taxon>Candidatus Viridilinea</taxon>
    </lineage>
</organism>
<dbReference type="Pfam" id="PF07690">
    <property type="entry name" value="MFS_1"/>
    <property type="match status" value="1"/>
</dbReference>
<evidence type="ECO:0000256" key="2">
    <source>
        <dbReference type="ARBA" id="ARBA00022692"/>
    </source>
</evidence>
<evidence type="ECO:0000256" key="3">
    <source>
        <dbReference type="ARBA" id="ARBA00022989"/>
    </source>
</evidence>
<dbReference type="GO" id="GO:0022857">
    <property type="term" value="F:transmembrane transporter activity"/>
    <property type="evidence" value="ECO:0007669"/>
    <property type="project" value="InterPro"/>
</dbReference>
<dbReference type="InterPro" id="IPR052528">
    <property type="entry name" value="Sugar_transport-like"/>
</dbReference>
<evidence type="ECO:0000313" key="8">
    <source>
        <dbReference type="EMBL" id="RRR76321.1"/>
    </source>
</evidence>
<keyword evidence="3 6" id="KW-1133">Transmembrane helix</keyword>
<feature type="transmembrane region" description="Helical" evidence="6">
    <location>
        <begin position="349"/>
        <end position="367"/>
    </location>
</feature>
<feature type="transmembrane region" description="Helical" evidence="6">
    <location>
        <begin position="162"/>
        <end position="185"/>
    </location>
</feature>
<feature type="domain" description="Major facilitator superfamily (MFS) profile" evidence="7">
    <location>
        <begin position="62"/>
        <end position="461"/>
    </location>
</feature>
<dbReference type="EMBL" id="RSAS01000126">
    <property type="protein sequence ID" value="RRR76321.1"/>
    <property type="molecule type" value="Genomic_DNA"/>
</dbReference>
<feature type="transmembrane region" description="Helical" evidence="6">
    <location>
        <begin position="373"/>
        <end position="398"/>
    </location>
</feature>
<dbReference type="Proteomes" id="UP000280307">
    <property type="component" value="Unassembled WGS sequence"/>
</dbReference>
<dbReference type="PROSITE" id="PS50850">
    <property type="entry name" value="MFS"/>
    <property type="match status" value="1"/>
</dbReference>
<comment type="caution">
    <text evidence="8">The sequence shown here is derived from an EMBL/GenBank/DDBJ whole genome shotgun (WGS) entry which is preliminary data.</text>
</comment>
<sequence>MPDDPQSALVSPPITIAPHPTLRTTPPAADAPPQPPEAAVTVEPAPTTAPPQRLAPQEVRKALRISTLEGAVANIHISITGSVGGSVFLTGFAILLGANSFQLGILGALPFIGQLFQFVGAYLEERIGTRRNLVLYNALGARLIWAVLLALPFLSFLTGSQILLFFFVGLALTYALNGIATNAWLSWMSDLVPPRRRGSYFGMRNTVAAITAMASAFLAGLALDHFRDQGSEALGYAVVFGVAVISAIIAAALLARQAEPPLQSRPRTSLGEMVGGPLRDRPFRSFILASTAWALVIGISAPFFNAYGLTTLQINFATLSLMGIVTSAVSLIFAPLVGRLQDTFGSRRIITGCVLGTVFLPWGWVAATPGNLMPIWIASIFTGVFWPGLTQGLANVLMDRAPTLARSSAIAAYGALTGFGTLVAGLLGGALAMGLAESQLLVGSLSISGIAFLFVFTSMGRVVMAIIFWRTL</sequence>
<feature type="region of interest" description="Disordered" evidence="5">
    <location>
        <begin position="1"/>
        <end position="54"/>
    </location>
</feature>
<feature type="transmembrane region" description="Helical" evidence="6">
    <location>
        <begin position="135"/>
        <end position="156"/>
    </location>
</feature>